<gene>
    <name evidence="1" type="ORF">PHYSODRAFT_377814</name>
</gene>
<dbReference type="InParanoid" id="G4ZBM6"/>
<feature type="non-terminal residue" evidence="1">
    <location>
        <position position="1"/>
    </location>
</feature>
<evidence type="ECO:0000313" key="1">
    <source>
        <dbReference type="EMBL" id="EGZ20640.1"/>
    </source>
</evidence>
<dbReference type="Proteomes" id="UP000002640">
    <property type="component" value="Unassembled WGS sequence"/>
</dbReference>
<reference evidence="1 2" key="1">
    <citation type="journal article" date="2006" name="Science">
        <title>Phytophthora genome sequences uncover evolutionary origins and mechanisms of pathogenesis.</title>
        <authorList>
            <person name="Tyler B.M."/>
            <person name="Tripathy S."/>
            <person name="Zhang X."/>
            <person name="Dehal P."/>
            <person name="Jiang R.H."/>
            <person name="Aerts A."/>
            <person name="Arredondo F.D."/>
            <person name="Baxter L."/>
            <person name="Bensasson D."/>
            <person name="Beynon J.L."/>
            <person name="Chapman J."/>
            <person name="Damasceno C.M."/>
            <person name="Dorrance A.E."/>
            <person name="Dou D."/>
            <person name="Dickerman A.W."/>
            <person name="Dubchak I.L."/>
            <person name="Garbelotto M."/>
            <person name="Gijzen M."/>
            <person name="Gordon S.G."/>
            <person name="Govers F."/>
            <person name="Grunwald N.J."/>
            <person name="Huang W."/>
            <person name="Ivors K.L."/>
            <person name="Jones R.W."/>
            <person name="Kamoun S."/>
            <person name="Krampis K."/>
            <person name="Lamour K.H."/>
            <person name="Lee M.K."/>
            <person name="McDonald W.H."/>
            <person name="Medina M."/>
            <person name="Meijer H.J."/>
            <person name="Nordberg E.K."/>
            <person name="Maclean D.J."/>
            <person name="Ospina-Giraldo M.D."/>
            <person name="Morris P.F."/>
            <person name="Phuntumart V."/>
            <person name="Putnam N.H."/>
            <person name="Rash S."/>
            <person name="Rose J.K."/>
            <person name="Sakihama Y."/>
            <person name="Salamov A.A."/>
            <person name="Savidor A."/>
            <person name="Scheuring C.F."/>
            <person name="Smith B.M."/>
            <person name="Sobral B.W."/>
            <person name="Terry A."/>
            <person name="Torto-Alalibo T.A."/>
            <person name="Win J."/>
            <person name="Xu Z."/>
            <person name="Zhang H."/>
            <person name="Grigoriev I.V."/>
            <person name="Rokhsar D.S."/>
            <person name="Boore J.L."/>
        </authorList>
    </citation>
    <scope>NUCLEOTIDE SEQUENCE [LARGE SCALE GENOMIC DNA]</scope>
    <source>
        <strain evidence="1 2">P6497</strain>
    </source>
</reference>
<dbReference type="RefSeq" id="XP_009523357.1">
    <property type="nucleotide sequence ID" value="XM_009525062.1"/>
</dbReference>
<dbReference type="GeneID" id="20650605"/>
<dbReference type="KEGG" id="psoj:PHYSODRAFT_377814"/>
<accession>G4ZBM6</accession>
<feature type="non-terminal residue" evidence="1">
    <location>
        <position position="62"/>
    </location>
</feature>
<dbReference type="EMBL" id="JH159153">
    <property type="protein sequence ID" value="EGZ20640.1"/>
    <property type="molecule type" value="Genomic_DNA"/>
</dbReference>
<dbReference type="SMR" id="G4ZBM6"/>
<name>G4ZBM6_PHYSP</name>
<sequence length="62" mass="7096">KKVTSRNSAKLFTKWLEEYATSPTDGVTFVPRNLWGNNDTLLMMAILLKKDIFVLGQDNNHN</sequence>
<organism evidence="1 2">
    <name type="scientific">Phytophthora sojae (strain P6497)</name>
    <name type="common">Soybean stem and root rot agent</name>
    <name type="synonym">Phytophthora megasperma f. sp. glycines</name>
    <dbReference type="NCBI Taxonomy" id="1094619"/>
    <lineage>
        <taxon>Eukaryota</taxon>
        <taxon>Sar</taxon>
        <taxon>Stramenopiles</taxon>
        <taxon>Oomycota</taxon>
        <taxon>Peronosporomycetes</taxon>
        <taxon>Peronosporales</taxon>
        <taxon>Peronosporaceae</taxon>
        <taxon>Phytophthora</taxon>
    </lineage>
</organism>
<evidence type="ECO:0000313" key="2">
    <source>
        <dbReference type="Proteomes" id="UP000002640"/>
    </source>
</evidence>
<keyword evidence="2" id="KW-1185">Reference proteome</keyword>
<proteinExistence type="predicted"/>
<dbReference type="AlphaFoldDB" id="G4ZBM6"/>
<evidence type="ECO:0008006" key="3">
    <source>
        <dbReference type="Google" id="ProtNLM"/>
    </source>
</evidence>
<protein>
    <recommendedName>
        <fullName evidence="3">Aminotransferase class I/classII domain-containing protein</fullName>
    </recommendedName>
</protein>